<dbReference type="KEGG" id="msho:MSHO_39350"/>
<sequence length="126" mass="13106">MSDRDLLAGRGVVVVGGSRGIGRAVAELLARRGAGVVISGREPDAVHDATEAVISAGGSATGIAGAADHEDTENAQDRHVVLTKRGAQCGAHRYEINSKCLVRERSCTLPSVCAYKHIRGGRCESL</sequence>
<keyword evidence="3" id="KW-1185">Reference proteome</keyword>
<dbReference type="PANTHER" id="PTHR43943">
    <property type="entry name" value="DEHYDROGENASE/REDUCTASE (SDR FAMILY) MEMBER 4"/>
    <property type="match status" value="1"/>
</dbReference>
<evidence type="ECO:0000313" key="2">
    <source>
        <dbReference type="EMBL" id="BBX58590.1"/>
    </source>
</evidence>
<dbReference type="Gene3D" id="3.40.50.720">
    <property type="entry name" value="NAD(P)-binding Rossmann-like Domain"/>
    <property type="match status" value="1"/>
</dbReference>
<organism evidence="2 3">
    <name type="scientific">Mycobacterium shottsii</name>
    <dbReference type="NCBI Taxonomy" id="133549"/>
    <lineage>
        <taxon>Bacteria</taxon>
        <taxon>Bacillati</taxon>
        <taxon>Actinomycetota</taxon>
        <taxon>Actinomycetes</taxon>
        <taxon>Mycobacteriales</taxon>
        <taxon>Mycobacteriaceae</taxon>
        <taxon>Mycobacterium</taxon>
        <taxon>Mycobacterium ulcerans group</taxon>
    </lineage>
</organism>
<gene>
    <name evidence="2" type="ORF">MSHO_39350</name>
</gene>
<dbReference type="Proteomes" id="UP000467164">
    <property type="component" value="Chromosome"/>
</dbReference>
<dbReference type="InterPro" id="IPR002347">
    <property type="entry name" value="SDR_fam"/>
</dbReference>
<protein>
    <recommendedName>
        <fullName evidence="4">SDR family NAD(P)-dependent oxidoreductase</fullName>
    </recommendedName>
</protein>
<dbReference type="Pfam" id="PF00106">
    <property type="entry name" value="adh_short"/>
    <property type="match status" value="1"/>
</dbReference>
<dbReference type="PANTHER" id="PTHR43943:SF2">
    <property type="entry name" value="DEHYDROGENASE_REDUCTASE 4"/>
    <property type="match status" value="1"/>
</dbReference>
<evidence type="ECO:0000313" key="3">
    <source>
        <dbReference type="Proteomes" id="UP000467164"/>
    </source>
</evidence>
<dbReference type="EMBL" id="AP022572">
    <property type="protein sequence ID" value="BBX58590.1"/>
    <property type="molecule type" value="Genomic_DNA"/>
</dbReference>
<name>A0A7I7LG52_9MYCO</name>
<dbReference type="InterPro" id="IPR036291">
    <property type="entry name" value="NAD(P)-bd_dom_sf"/>
</dbReference>
<evidence type="ECO:0008006" key="4">
    <source>
        <dbReference type="Google" id="ProtNLM"/>
    </source>
</evidence>
<evidence type="ECO:0000256" key="1">
    <source>
        <dbReference type="ARBA" id="ARBA00006484"/>
    </source>
</evidence>
<comment type="similarity">
    <text evidence="1">Belongs to the short-chain dehydrogenases/reductases (SDR) family.</text>
</comment>
<proteinExistence type="inferred from homology"/>
<reference evidence="2 3" key="1">
    <citation type="journal article" date="2019" name="Emerg. Microbes Infect.">
        <title>Comprehensive subspecies identification of 175 nontuberculous mycobacteria species based on 7547 genomic profiles.</title>
        <authorList>
            <person name="Matsumoto Y."/>
            <person name="Kinjo T."/>
            <person name="Motooka D."/>
            <person name="Nabeya D."/>
            <person name="Jung N."/>
            <person name="Uechi K."/>
            <person name="Horii T."/>
            <person name="Iida T."/>
            <person name="Fujita J."/>
            <person name="Nakamura S."/>
        </authorList>
    </citation>
    <scope>NUCLEOTIDE SEQUENCE [LARGE SCALE GENOMIC DNA]</scope>
    <source>
        <strain evidence="2 3">JCM 12657</strain>
    </source>
</reference>
<dbReference type="AlphaFoldDB" id="A0A7I7LG52"/>
<dbReference type="SUPFAM" id="SSF51735">
    <property type="entry name" value="NAD(P)-binding Rossmann-fold domains"/>
    <property type="match status" value="1"/>
</dbReference>
<accession>A0A7I7LG52</accession>